<dbReference type="GO" id="GO:0003697">
    <property type="term" value="F:single-stranded DNA binding"/>
    <property type="evidence" value="ECO:0007669"/>
    <property type="project" value="UniProtKB-UniRule"/>
</dbReference>
<sequence>MSTLINVVQLIGRLGADAEVKSTTNGTKVSNVRFATNEYSRNSHGEWVETTYWHSLVFWGKLAERLEKKCKKGTRLLIQGSLVYRDYTDVNNIKREVTDIRVQQFMVLDGHAGHASLLEVPADIDDDDVDHHSS</sequence>
<proteinExistence type="inferred from homology"/>
<comment type="subunit">
    <text evidence="2">Homotetramer.</text>
</comment>
<dbReference type="PANTHER" id="PTHR10302:SF0">
    <property type="entry name" value="SINGLE-STRANDED DNA-BINDING PROTEIN, MITOCHONDRIAL"/>
    <property type="match status" value="1"/>
</dbReference>
<dbReference type="RefSeq" id="WP_130140261.1">
    <property type="nucleotide sequence ID" value="NZ_SGIT01000001.1"/>
</dbReference>
<dbReference type="EMBL" id="SGIT01000001">
    <property type="protein sequence ID" value="RZF62031.1"/>
    <property type="molecule type" value="Genomic_DNA"/>
</dbReference>
<dbReference type="SUPFAM" id="SSF50249">
    <property type="entry name" value="Nucleic acid-binding proteins"/>
    <property type="match status" value="1"/>
</dbReference>
<dbReference type="OrthoDB" id="9809878at2"/>
<gene>
    <name evidence="4" type="primary">ssb</name>
    <name evidence="4" type="ORF">EWE74_04235</name>
</gene>
<dbReference type="CDD" id="cd04496">
    <property type="entry name" value="SSB_OBF"/>
    <property type="match status" value="1"/>
</dbReference>
<name>A0A4Q6XQ27_9SPHI</name>
<dbReference type="Proteomes" id="UP000292855">
    <property type="component" value="Unassembled WGS sequence"/>
</dbReference>
<evidence type="ECO:0000256" key="1">
    <source>
        <dbReference type="ARBA" id="ARBA00023125"/>
    </source>
</evidence>
<protein>
    <recommendedName>
        <fullName evidence="2 3">Single-stranded DNA-binding protein</fullName>
        <shortName evidence="2">SSB</shortName>
    </recommendedName>
</protein>
<comment type="caution">
    <text evidence="2">Lacks conserved residue(s) required for the propagation of feature annotation.</text>
</comment>
<dbReference type="Pfam" id="PF00436">
    <property type="entry name" value="SSB"/>
    <property type="match status" value="1"/>
</dbReference>
<dbReference type="Gene3D" id="2.40.50.140">
    <property type="entry name" value="Nucleic acid-binding proteins"/>
    <property type="match status" value="1"/>
</dbReference>
<dbReference type="PANTHER" id="PTHR10302">
    <property type="entry name" value="SINGLE-STRANDED DNA-BINDING PROTEIN"/>
    <property type="match status" value="1"/>
</dbReference>
<dbReference type="InterPro" id="IPR011344">
    <property type="entry name" value="ssDNA-bd"/>
</dbReference>
<dbReference type="InterPro" id="IPR000424">
    <property type="entry name" value="Primosome_PriB/ssb"/>
</dbReference>
<dbReference type="AlphaFoldDB" id="A0A4Q6XQ27"/>
<accession>A0A4Q6XQ27</accession>
<comment type="caution">
    <text evidence="4">The sequence shown here is derived from an EMBL/GenBank/DDBJ whole genome shotgun (WGS) entry which is preliminary data.</text>
</comment>
<evidence type="ECO:0000256" key="2">
    <source>
        <dbReference type="HAMAP-Rule" id="MF_00984"/>
    </source>
</evidence>
<dbReference type="PROSITE" id="PS50935">
    <property type="entry name" value="SSB"/>
    <property type="match status" value="1"/>
</dbReference>
<dbReference type="InterPro" id="IPR012340">
    <property type="entry name" value="NA-bd_OB-fold"/>
</dbReference>
<keyword evidence="5" id="KW-1185">Reference proteome</keyword>
<dbReference type="GO" id="GO:0009295">
    <property type="term" value="C:nucleoid"/>
    <property type="evidence" value="ECO:0007669"/>
    <property type="project" value="TreeGrafter"/>
</dbReference>
<dbReference type="HAMAP" id="MF_00984">
    <property type="entry name" value="SSB"/>
    <property type="match status" value="1"/>
</dbReference>
<reference evidence="4 5" key="1">
    <citation type="submission" date="2019-02" db="EMBL/GenBank/DDBJ databases">
        <authorList>
            <person name="Li Y."/>
        </authorList>
    </citation>
    <scope>NUCLEOTIDE SEQUENCE [LARGE SCALE GENOMIC DNA]</scope>
    <source>
        <strain evidence="4 5">30C10-4-7</strain>
    </source>
</reference>
<evidence type="ECO:0000313" key="4">
    <source>
        <dbReference type="EMBL" id="RZF62031.1"/>
    </source>
</evidence>
<dbReference type="NCBIfam" id="TIGR00621">
    <property type="entry name" value="ssb"/>
    <property type="match status" value="1"/>
</dbReference>
<evidence type="ECO:0000256" key="3">
    <source>
        <dbReference type="RuleBase" id="RU000524"/>
    </source>
</evidence>
<organism evidence="4 5">
    <name type="scientific">Sphingobacterium corticibacterium</name>
    <dbReference type="NCBI Taxonomy" id="2484746"/>
    <lineage>
        <taxon>Bacteria</taxon>
        <taxon>Pseudomonadati</taxon>
        <taxon>Bacteroidota</taxon>
        <taxon>Sphingobacteriia</taxon>
        <taxon>Sphingobacteriales</taxon>
        <taxon>Sphingobacteriaceae</taxon>
        <taxon>Sphingobacterium</taxon>
    </lineage>
</organism>
<dbReference type="GO" id="GO:0006260">
    <property type="term" value="P:DNA replication"/>
    <property type="evidence" value="ECO:0007669"/>
    <property type="project" value="InterPro"/>
</dbReference>
<evidence type="ECO:0000313" key="5">
    <source>
        <dbReference type="Proteomes" id="UP000292855"/>
    </source>
</evidence>
<keyword evidence="1 2" id="KW-0238">DNA-binding</keyword>